<dbReference type="GO" id="GO:0000298">
    <property type="term" value="F:endopolyphosphatase activity"/>
    <property type="evidence" value="ECO:0007669"/>
    <property type="project" value="TreeGrafter"/>
</dbReference>
<feature type="signal peptide" evidence="3">
    <location>
        <begin position="1"/>
        <end position="21"/>
    </location>
</feature>
<keyword evidence="2" id="KW-0325">Glycoprotein</keyword>
<keyword evidence="3" id="KW-0732">Signal</keyword>
<keyword evidence="5" id="KW-1185">Reference proteome</keyword>
<protein>
    <submittedName>
        <fullName evidence="4">2972_t:CDS:1</fullName>
    </submittedName>
</protein>
<proteinExistence type="predicted"/>
<dbReference type="EMBL" id="CAJVPP010002725">
    <property type="protein sequence ID" value="CAG8609477.1"/>
    <property type="molecule type" value="Genomic_DNA"/>
</dbReference>
<dbReference type="Proteomes" id="UP000789375">
    <property type="component" value="Unassembled WGS sequence"/>
</dbReference>
<name>A0A9N9CN16_FUNMO</name>
<sequence length="171" mass="19831">MWISAKLLYVIPLLFLLSLFGSPLFDSETIPIPIPPKLHGKFLHITDFHPDPHYVSNVTAKSRCHEHFKSAKKPRHMKRGISGPWGAPATVCDSPMNLIEATFEWLENNWKNKLDFIIWTGDNARHDNDDMIPRTPEEMFQLNRMITEKFLKTFGDTQLRGRKKAPHFIPI</sequence>
<organism evidence="4 5">
    <name type="scientific">Funneliformis mosseae</name>
    <name type="common">Endomycorrhizal fungus</name>
    <name type="synonym">Glomus mosseae</name>
    <dbReference type="NCBI Taxonomy" id="27381"/>
    <lineage>
        <taxon>Eukaryota</taxon>
        <taxon>Fungi</taxon>
        <taxon>Fungi incertae sedis</taxon>
        <taxon>Mucoromycota</taxon>
        <taxon>Glomeromycotina</taxon>
        <taxon>Glomeromycetes</taxon>
        <taxon>Glomerales</taxon>
        <taxon>Glomeraceae</taxon>
        <taxon>Funneliformis</taxon>
    </lineage>
</organism>
<feature type="chain" id="PRO_5040263325" evidence="3">
    <location>
        <begin position="22"/>
        <end position="171"/>
    </location>
</feature>
<dbReference type="SUPFAM" id="SSF56300">
    <property type="entry name" value="Metallo-dependent phosphatases"/>
    <property type="match status" value="1"/>
</dbReference>
<accession>A0A9N9CN16</accession>
<evidence type="ECO:0000256" key="2">
    <source>
        <dbReference type="ARBA" id="ARBA00023180"/>
    </source>
</evidence>
<dbReference type="AlphaFoldDB" id="A0A9N9CN16"/>
<dbReference type="GO" id="GO:0008081">
    <property type="term" value="F:phosphoric diester hydrolase activity"/>
    <property type="evidence" value="ECO:0007669"/>
    <property type="project" value="TreeGrafter"/>
</dbReference>
<evidence type="ECO:0000313" key="5">
    <source>
        <dbReference type="Proteomes" id="UP000789375"/>
    </source>
</evidence>
<keyword evidence="1" id="KW-0378">Hydrolase</keyword>
<dbReference type="GO" id="GO:0006798">
    <property type="term" value="P:polyphosphate catabolic process"/>
    <property type="evidence" value="ECO:0007669"/>
    <property type="project" value="TreeGrafter"/>
</dbReference>
<dbReference type="GO" id="GO:0005615">
    <property type="term" value="C:extracellular space"/>
    <property type="evidence" value="ECO:0007669"/>
    <property type="project" value="TreeGrafter"/>
</dbReference>
<feature type="non-terminal residue" evidence="4">
    <location>
        <position position="1"/>
    </location>
</feature>
<dbReference type="InterPro" id="IPR029052">
    <property type="entry name" value="Metallo-depent_PP-like"/>
</dbReference>
<comment type="caution">
    <text evidence="4">The sequence shown here is derived from an EMBL/GenBank/DDBJ whole genome shotgun (WGS) entry which is preliminary data.</text>
</comment>
<evidence type="ECO:0000313" key="4">
    <source>
        <dbReference type="EMBL" id="CAG8609477.1"/>
    </source>
</evidence>
<dbReference type="PANTHER" id="PTHR10340">
    <property type="entry name" value="SPHINGOMYELIN PHOSPHODIESTERASE"/>
    <property type="match status" value="1"/>
</dbReference>
<dbReference type="GO" id="GO:0000324">
    <property type="term" value="C:fungal-type vacuole"/>
    <property type="evidence" value="ECO:0007669"/>
    <property type="project" value="TreeGrafter"/>
</dbReference>
<dbReference type="GO" id="GO:0004309">
    <property type="term" value="F:exopolyphosphatase activity"/>
    <property type="evidence" value="ECO:0007669"/>
    <property type="project" value="TreeGrafter"/>
</dbReference>
<evidence type="ECO:0000256" key="3">
    <source>
        <dbReference type="SAM" id="SignalP"/>
    </source>
</evidence>
<gene>
    <name evidence="4" type="ORF">FMOSSE_LOCUS9379</name>
</gene>
<dbReference type="PANTHER" id="PTHR10340:SF55">
    <property type="entry name" value="ENDOPOLYPHOSPHATASE"/>
    <property type="match status" value="1"/>
</dbReference>
<evidence type="ECO:0000256" key="1">
    <source>
        <dbReference type="ARBA" id="ARBA00022801"/>
    </source>
</evidence>
<reference evidence="4" key="1">
    <citation type="submission" date="2021-06" db="EMBL/GenBank/DDBJ databases">
        <authorList>
            <person name="Kallberg Y."/>
            <person name="Tangrot J."/>
            <person name="Rosling A."/>
        </authorList>
    </citation>
    <scope>NUCLEOTIDE SEQUENCE</scope>
    <source>
        <strain evidence="4">87-6 pot B 2015</strain>
    </source>
</reference>